<gene>
    <name evidence="2" type="ORF">H9660_15245</name>
</gene>
<protein>
    <submittedName>
        <fullName evidence="2">Uncharacterized protein</fullName>
    </submittedName>
</protein>
<comment type="caution">
    <text evidence="2">The sequence shown here is derived from an EMBL/GenBank/DDBJ whole genome shotgun (WGS) entry which is preliminary data.</text>
</comment>
<dbReference type="Proteomes" id="UP000640335">
    <property type="component" value="Unassembled WGS sequence"/>
</dbReference>
<name>A0ABR8Q7X7_9CLOT</name>
<dbReference type="EMBL" id="JACSQZ010000090">
    <property type="protein sequence ID" value="MBD7916499.1"/>
    <property type="molecule type" value="Genomic_DNA"/>
</dbReference>
<evidence type="ECO:0000313" key="3">
    <source>
        <dbReference type="Proteomes" id="UP000640335"/>
    </source>
</evidence>
<keyword evidence="1" id="KW-0472">Membrane</keyword>
<accession>A0ABR8Q7X7</accession>
<reference evidence="2 3" key="1">
    <citation type="submission" date="2020-08" db="EMBL/GenBank/DDBJ databases">
        <title>A Genomic Blueprint of the Chicken Gut Microbiome.</title>
        <authorList>
            <person name="Gilroy R."/>
            <person name="Ravi A."/>
            <person name="Getino M."/>
            <person name="Pursley I."/>
            <person name="Horton D.L."/>
            <person name="Alikhan N.-F."/>
            <person name="Baker D."/>
            <person name="Gharbi K."/>
            <person name="Hall N."/>
            <person name="Watson M."/>
            <person name="Adriaenssens E.M."/>
            <person name="Foster-Nyarko E."/>
            <person name="Jarju S."/>
            <person name="Secka A."/>
            <person name="Antonio M."/>
            <person name="Oren A."/>
            <person name="Chaudhuri R."/>
            <person name="La Ragione R.M."/>
            <person name="Hildebrand F."/>
            <person name="Pallen M.J."/>
        </authorList>
    </citation>
    <scope>NUCLEOTIDE SEQUENCE [LARGE SCALE GENOMIC DNA]</scope>
    <source>
        <strain evidence="2 3">Sa3CUN1</strain>
    </source>
</reference>
<organism evidence="2 3">
    <name type="scientific">Clostridium gallinarum</name>
    <dbReference type="NCBI Taxonomy" id="2762246"/>
    <lineage>
        <taxon>Bacteria</taxon>
        <taxon>Bacillati</taxon>
        <taxon>Bacillota</taxon>
        <taxon>Clostridia</taxon>
        <taxon>Eubacteriales</taxon>
        <taxon>Clostridiaceae</taxon>
        <taxon>Clostridium</taxon>
    </lineage>
</organism>
<proteinExistence type="predicted"/>
<sequence length="89" mass="10396">MLKISTIEELRNNGVIKFIECSKSERDNGVDVLRDTKTNIYYKISQTLEEVQIEILARCLSYLRTISIVIVSFFIIFILTMIFKLSLLF</sequence>
<evidence type="ECO:0000313" key="2">
    <source>
        <dbReference type="EMBL" id="MBD7916499.1"/>
    </source>
</evidence>
<feature type="transmembrane region" description="Helical" evidence="1">
    <location>
        <begin position="62"/>
        <end position="83"/>
    </location>
</feature>
<evidence type="ECO:0000256" key="1">
    <source>
        <dbReference type="SAM" id="Phobius"/>
    </source>
</evidence>
<keyword evidence="3" id="KW-1185">Reference proteome</keyword>
<dbReference type="RefSeq" id="WP_191751241.1">
    <property type="nucleotide sequence ID" value="NZ_JACSQZ010000090.1"/>
</dbReference>
<keyword evidence="1" id="KW-1133">Transmembrane helix</keyword>
<keyword evidence="1" id="KW-0812">Transmembrane</keyword>